<dbReference type="Gene3D" id="3.40.50.1820">
    <property type="entry name" value="alpha/beta hydrolase"/>
    <property type="match status" value="1"/>
</dbReference>
<dbReference type="InterPro" id="IPR029058">
    <property type="entry name" value="AB_hydrolase_fold"/>
</dbReference>
<accession>K6WFJ2</accession>
<protein>
    <submittedName>
        <fullName evidence="2">Uncharacterized protein</fullName>
    </submittedName>
</protein>
<evidence type="ECO:0000313" key="2">
    <source>
        <dbReference type="EMBL" id="GAB90942.1"/>
    </source>
</evidence>
<dbReference type="AlphaFoldDB" id="K6WFJ2"/>
<dbReference type="Proteomes" id="UP000008363">
    <property type="component" value="Unassembled WGS sequence"/>
</dbReference>
<dbReference type="SUPFAM" id="SSF53474">
    <property type="entry name" value="alpha/beta-Hydrolases"/>
    <property type="match status" value="1"/>
</dbReference>
<organism evidence="2 3">
    <name type="scientific">Gordonia rhizosphera NBRC 16068</name>
    <dbReference type="NCBI Taxonomy" id="1108045"/>
    <lineage>
        <taxon>Bacteria</taxon>
        <taxon>Bacillati</taxon>
        <taxon>Actinomycetota</taxon>
        <taxon>Actinomycetes</taxon>
        <taxon>Mycobacteriales</taxon>
        <taxon>Gordoniaceae</taxon>
        <taxon>Gordonia</taxon>
    </lineage>
</organism>
<reference evidence="2 3" key="1">
    <citation type="submission" date="2012-08" db="EMBL/GenBank/DDBJ databases">
        <title>Whole genome shotgun sequence of Gordonia rhizosphera NBRC 16068.</title>
        <authorList>
            <person name="Takarada H."/>
            <person name="Isaki S."/>
            <person name="Hosoyama A."/>
            <person name="Tsuchikane K."/>
            <person name="Katsumata H."/>
            <person name="Baba S."/>
            <person name="Ohji S."/>
            <person name="Yamazaki S."/>
            <person name="Fujita N."/>
        </authorList>
    </citation>
    <scope>NUCLEOTIDE SEQUENCE [LARGE SCALE GENOMIC DNA]</scope>
    <source>
        <strain evidence="2 3">NBRC 16068</strain>
    </source>
</reference>
<dbReference type="OrthoDB" id="2062670at2"/>
<name>K6WFJ2_9ACTN</name>
<dbReference type="STRING" id="1108045.GORHZ_119_00710"/>
<keyword evidence="3" id="KW-1185">Reference proteome</keyword>
<proteinExistence type="predicted"/>
<dbReference type="eggNOG" id="COG1073">
    <property type="taxonomic scope" value="Bacteria"/>
</dbReference>
<evidence type="ECO:0000313" key="3">
    <source>
        <dbReference type="Proteomes" id="UP000008363"/>
    </source>
</evidence>
<comment type="caution">
    <text evidence="2">The sequence shown here is derived from an EMBL/GenBank/DDBJ whole genome shotgun (WGS) entry which is preliminary data.</text>
</comment>
<evidence type="ECO:0000256" key="1">
    <source>
        <dbReference type="SAM" id="MobiDB-lite"/>
    </source>
</evidence>
<dbReference type="RefSeq" id="WP_006334134.1">
    <property type="nucleotide sequence ID" value="NZ_BAHC01000119.1"/>
</dbReference>
<feature type="region of interest" description="Disordered" evidence="1">
    <location>
        <begin position="192"/>
        <end position="214"/>
    </location>
</feature>
<dbReference type="EMBL" id="BAHC01000119">
    <property type="protein sequence ID" value="GAB90942.1"/>
    <property type="molecule type" value="Genomic_DNA"/>
</dbReference>
<gene>
    <name evidence="2" type="ORF">GORHZ_119_00710</name>
</gene>
<sequence length="401" mass="43894">MKQPAPTTTAPVAYTRTPILVVFPDSSTTRDTYGGTGENVALEGHHLRPEADSDTVIVFMHPIGGGAYLPMTNALARAGHHVIYCNSRYRGADYALIMEKVAEDLGACIRYAKETLGYQKVVLAGWSGGGSLSVFYQSQAEHPTVTSTPAGEGPDLTKLDLIPADGLMLLAAHVSRHITMTEWMDPSILDEADPTKRDPSLDIYDPNNPEQPPYSEEFVARYREAQIARNRRITAWVKDKLAEVKASDRPNDEFAFVVHGTMADPRWLDPTLDPNDREPGTCYLGDPQTVNMSPVGLARYCSLRGWLSQWSYDDANANGATSAAGVHVPVLVIGNTADDACTPSHTRRLFEGFTNTEAQLREIKGATHYYAGKGQREQLAEAVACISEWMADHGWGEQRAG</sequence>